<proteinExistence type="inferred from homology"/>
<evidence type="ECO:0000259" key="6">
    <source>
        <dbReference type="Pfam" id="PF01926"/>
    </source>
</evidence>
<feature type="binding site" evidence="5">
    <location>
        <begin position="58"/>
        <end position="61"/>
    </location>
    <ligand>
        <name>GTP</name>
        <dbReference type="ChEBI" id="CHEBI:37565"/>
    </ligand>
</feature>
<dbReference type="GO" id="GO:0003924">
    <property type="term" value="F:GTPase activity"/>
    <property type="evidence" value="ECO:0007669"/>
    <property type="project" value="TreeGrafter"/>
</dbReference>
<feature type="binding site" evidence="5">
    <location>
        <begin position="130"/>
        <end position="135"/>
    </location>
    <ligand>
        <name>GTP</name>
        <dbReference type="ChEBI" id="CHEBI:37565"/>
    </ligand>
</feature>
<comment type="function">
    <text evidence="4">Required for a late step of 50S ribosomal subunit assembly. Has GTPase activity.</text>
</comment>
<dbReference type="Proteomes" id="UP000243688">
    <property type="component" value="Unassembled WGS sequence"/>
</dbReference>
<dbReference type="Gene3D" id="1.10.1580.10">
    <property type="match status" value="1"/>
</dbReference>
<dbReference type="GO" id="GO:0005737">
    <property type="term" value="C:cytoplasm"/>
    <property type="evidence" value="ECO:0007669"/>
    <property type="project" value="UniProtKB-SubCell"/>
</dbReference>
<dbReference type="PANTHER" id="PTHR45782:SF4">
    <property type="entry name" value="MITOCHONDRIAL RIBOSOME-ASSOCIATED GTPASE 1"/>
    <property type="match status" value="1"/>
</dbReference>
<feature type="binding site" evidence="5">
    <location>
        <position position="174"/>
    </location>
    <ligand>
        <name>GTP</name>
        <dbReference type="ChEBI" id="CHEBI:37565"/>
    </ligand>
</feature>
<dbReference type="GO" id="GO:0006412">
    <property type="term" value="P:translation"/>
    <property type="evidence" value="ECO:0007669"/>
    <property type="project" value="TreeGrafter"/>
</dbReference>
<comment type="subcellular location">
    <subcellularLocation>
        <location evidence="4">Cytoplasm</location>
    </subcellularLocation>
</comment>
<dbReference type="InterPro" id="IPR027417">
    <property type="entry name" value="P-loop_NTPase"/>
</dbReference>
<comment type="similarity">
    <text evidence="4">Belongs to the TRAFAC class YlqF/YawG GTPase family. MTG1 subfamily.</text>
</comment>
<dbReference type="InterPro" id="IPR023179">
    <property type="entry name" value="GTP-bd_ortho_bundle_sf"/>
</dbReference>
<dbReference type="GO" id="GO:0005525">
    <property type="term" value="F:GTP binding"/>
    <property type="evidence" value="ECO:0007669"/>
    <property type="project" value="UniProtKB-KW"/>
</dbReference>
<dbReference type="PIRSF" id="PIRSF006230">
    <property type="entry name" value="MG442"/>
    <property type="match status" value="1"/>
</dbReference>
<evidence type="ECO:0000256" key="4">
    <source>
        <dbReference type="PIRNR" id="PIRNR006230"/>
    </source>
</evidence>
<reference evidence="7 8" key="1">
    <citation type="submission" date="2016-12" db="EMBL/GenBank/DDBJ databases">
        <title>Candidatus Reconcilibacillus cellulovorans genome.</title>
        <authorList>
            <person name="Kolinko S."/>
            <person name="Wu Y.-W."/>
            <person name="Tachea F."/>
            <person name="Denzel E."/>
            <person name="Hiras J."/>
            <person name="Baecker N."/>
            <person name="Chan L.J."/>
            <person name="Eichorst S.A."/>
            <person name="Frey D."/>
            <person name="Adams P.D."/>
            <person name="Pray T."/>
            <person name="Tanjore D."/>
            <person name="Petzold C.J."/>
            <person name="Gladden J.M."/>
            <person name="Simmons B.A."/>
            <person name="Singer S.W."/>
        </authorList>
    </citation>
    <scope>NUCLEOTIDE SEQUENCE [LARGE SCALE GENOMIC DNA]</scope>
    <source>
        <strain evidence="7">JTherm</strain>
    </source>
</reference>
<feature type="domain" description="G" evidence="6">
    <location>
        <begin position="123"/>
        <end position="211"/>
    </location>
</feature>
<gene>
    <name evidence="7" type="ORF">BLM47_03225</name>
</gene>
<keyword evidence="4" id="KW-0963">Cytoplasm</keyword>
<sequence length="285" mass="31288">MSVQWFPGHMARARRKIREILKWIDIVFELVDARAPRSTRNPESDALFGEKLRVVILNKEDLADPAVTKAWLEALRGDGTEAVALSADRRGVAGKLSAVAERLLAAKREAWRRRGIRSRPVRALVAGIPNVGKSTLINALAGRSAAATGDRPGITRGQQWIRVGLDLELLDTPGLLWPKIDDPRVALRLAATGAVKDELFEAEEAALFLLDVLKRHYPDRLRRRYGADVPVEGSGPELLEAIGRKRGCLAEGGRIRTDRAAAVLLHDFRTGKLGGISLERPSDEG</sequence>
<dbReference type="InterPro" id="IPR019991">
    <property type="entry name" value="GTP-bd_ribosome_bgen"/>
</dbReference>
<evidence type="ECO:0000256" key="5">
    <source>
        <dbReference type="PIRSR" id="PIRSR006230-1"/>
    </source>
</evidence>
<dbReference type="Gene3D" id="3.40.50.300">
    <property type="entry name" value="P-loop containing nucleotide triphosphate hydrolases"/>
    <property type="match status" value="1"/>
</dbReference>
<protein>
    <recommendedName>
        <fullName evidence="1 4">Ribosome biogenesis GTPase A</fullName>
    </recommendedName>
</protein>
<accession>A0A2A6E1M4</accession>
<organism evidence="7 8">
    <name type="scientific">Candidatus Reconcilbacillus cellulovorans</name>
    <dbReference type="NCBI Taxonomy" id="1906605"/>
    <lineage>
        <taxon>Bacteria</taxon>
        <taxon>Bacillati</taxon>
        <taxon>Bacillota</taxon>
        <taxon>Bacilli</taxon>
        <taxon>Bacillales</taxon>
        <taxon>Paenibacillaceae</taxon>
        <taxon>Candidatus Reconcilbacillus</taxon>
    </lineage>
</organism>
<dbReference type="InterPro" id="IPR006073">
    <property type="entry name" value="GTP-bd"/>
</dbReference>
<evidence type="ECO:0000313" key="7">
    <source>
        <dbReference type="EMBL" id="PDO11218.1"/>
    </source>
</evidence>
<evidence type="ECO:0000313" key="8">
    <source>
        <dbReference type="Proteomes" id="UP000243688"/>
    </source>
</evidence>
<dbReference type="InterPro" id="IPR016478">
    <property type="entry name" value="GTPase_MTG1"/>
</dbReference>
<keyword evidence="2 4" id="KW-0547">Nucleotide-binding</keyword>
<dbReference type="SUPFAM" id="SSF52540">
    <property type="entry name" value="P-loop containing nucleoside triphosphate hydrolases"/>
    <property type="match status" value="1"/>
</dbReference>
<comment type="caution">
    <text evidence="7">The sequence shown here is derived from an EMBL/GenBank/DDBJ whole genome shotgun (WGS) entry which is preliminary data.</text>
</comment>
<evidence type="ECO:0000256" key="1">
    <source>
        <dbReference type="ARBA" id="ARBA00014898"/>
    </source>
</evidence>
<name>A0A2A6E1M4_9BACL</name>
<dbReference type="PANTHER" id="PTHR45782">
    <property type="entry name" value="MITOCHONDRIAL RIBOSOME-ASSOCIATED GTPASE 1"/>
    <property type="match status" value="1"/>
</dbReference>
<dbReference type="NCBIfam" id="TIGR03596">
    <property type="entry name" value="GTPase_YlqF"/>
    <property type="match status" value="1"/>
</dbReference>
<dbReference type="CDD" id="cd00882">
    <property type="entry name" value="Ras_like_GTPase"/>
    <property type="match status" value="1"/>
</dbReference>
<dbReference type="Pfam" id="PF01926">
    <property type="entry name" value="MMR_HSR1"/>
    <property type="match status" value="1"/>
</dbReference>
<evidence type="ECO:0000256" key="3">
    <source>
        <dbReference type="ARBA" id="ARBA00023134"/>
    </source>
</evidence>
<dbReference type="EMBL" id="MOXJ01000004">
    <property type="protein sequence ID" value="PDO11218.1"/>
    <property type="molecule type" value="Genomic_DNA"/>
</dbReference>
<dbReference type="FunFam" id="3.40.50.300:FF:000590">
    <property type="entry name" value="Ribosome biogenesis GTPase A"/>
    <property type="match status" value="1"/>
</dbReference>
<dbReference type="AlphaFoldDB" id="A0A2A6E1M4"/>
<keyword evidence="3 4" id="KW-0342">GTP-binding</keyword>
<evidence type="ECO:0000256" key="2">
    <source>
        <dbReference type="ARBA" id="ARBA00022741"/>
    </source>
</evidence>
<dbReference type="CDD" id="cd01856">
    <property type="entry name" value="YlqF"/>
    <property type="match status" value="1"/>
</dbReference>